<dbReference type="InterPro" id="IPR011250">
    <property type="entry name" value="OMP/PagP_B-barrel"/>
</dbReference>
<dbReference type="Gene3D" id="2.40.160.20">
    <property type="match status" value="1"/>
</dbReference>
<comment type="caution">
    <text evidence="5">The sequence shown here is derived from an EMBL/GenBank/DDBJ whole genome shotgun (WGS) entry which is preliminary data.</text>
</comment>
<comment type="subcellular location">
    <subcellularLocation>
        <location evidence="1">Cell outer membrane</location>
    </subcellularLocation>
</comment>
<feature type="domain" description="Outer membrane protein beta-barrel" evidence="4">
    <location>
        <begin position="8"/>
        <end position="168"/>
    </location>
</feature>
<dbReference type="EMBL" id="JBHSMU010000003">
    <property type="protein sequence ID" value="MFC5458433.1"/>
    <property type="molecule type" value="Genomic_DNA"/>
</dbReference>
<gene>
    <name evidence="5" type="ORF">ACFPN5_01255</name>
</gene>
<feature type="signal peptide" evidence="3">
    <location>
        <begin position="1"/>
        <end position="20"/>
    </location>
</feature>
<feature type="chain" id="PRO_5046203094" evidence="3">
    <location>
        <begin position="21"/>
        <end position="168"/>
    </location>
</feature>
<proteinExistence type="predicted"/>
<reference evidence="6" key="1">
    <citation type="journal article" date="2019" name="Int. J. Syst. Evol. Microbiol.">
        <title>The Global Catalogue of Microorganisms (GCM) 10K type strain sequencing project: providing services to taxonomists for standard genome sequencing and annotation.</title>
        <authorList>
            <consortium name="The Broad Institute Genomics Platform"/>
            <consortium name="The Broad Institute Genome Sequencing Center for Infectious Disease"/>
            <person name="Wu L."/>
            <person name="Ma J."/>
        </authorList>
    </citation>
    <scope>NUCLEOTIDE SEQUENCE [LARGE SCALE GENOMIC DNA]</scope>
    <source>
        <strain evidence="6">KACC 12649</strain>
    </source>
</reference>
<evidence type="ECO:0000313" key="5">
    <source>
        <dbReference type="EMBL" id="MFC5458433.1"/>
    </source>
</evidence>
<evidence type="ECO:0000256" key="2">
    <source>
        <dbReference type="ARBA" id="ARBA00022729"/>
    </source>
</evidence>
<keyword evidence="6" id="KW-1185">Reference proteome</keyword>
<name>A0ABW0KY35_9BURK</name>
<sequence length="168" mass="17571">MFKKIAIITVLVISSSTAFAAQPNGFYAGVDIGRTKIDDIPGRGTSAGAFAGYNVLPNVAIEAGYRRLASINYTFPGLIGEIDLNQASLSVVGTLPLSSGFSLLGRLGYSHVEAETKVAGNDLKESDSNGIIGLGVSYAFTPAISARLEFQKPSSDSQNVSVGLAYQF</sequence>
<protein>
    <submittedName>
        <fullName evidence="5">Outer membrane beta-barrel protein</fullName>
    </submittedName>
</protein>
<evidence type="ECO:0000313" key="6">
    <source>
        <dbReference type="Proteomes" id="UP001596050"/>
    </source>
</evidence>
<keyword evidence="2 3" id="KW-0732">Signal</keyword>
<dbReference type="SUPFAM" id="SSF56925">
    <property type="entry name" value="OMPA-like"/>
    <property type="match status" value="1"/>
</dbReference>
<dbReference type="Pfam" id="PF13505">
    <property type="entry name" value="OMP_b-brl"/>
    <property type="match status" value="1"/>
</dbReference>
<evidence type="ECO:0000259" key="4">
    <source>
        <dbReference type="Pfam" id="PF13505"/>
    </source>
</evidence>
<dbReference type="Proteomes" id="UP001596050">
    <property type="component" value="Unassembled WGS sequence"/>
</dbReference>
<evidence type="ECO:0000256" key="1">
    <source>
        <dbReference type="ARBA" id="ARBA00004442"/>
    </source>
</evidence>
<dbReference type="InterPro" id="IPR027385">
    <property type="entry name" value="Beta-barrel_OMP"/>
</dbReference>
<organism evidence="5 6">
    <name type="scientific">Massilia niabensis</name>
    <dbReference type="NCBI Taxonomy" id="544910"/>
    <lineage>
        <taxon>Bacteria</taxon>
        <taxon>Pseudomonadati</taxon>
        <taxon>Pseudomonadota</taxon>
        <taxon>Betaproteobacteria</taxon>
        <taxon>Burkholderiales</taxon>
        <taxon>Oxalobacteraceae</taxon>
        <taxon>Telluria group</taxon>
        <taxon>Massilia</taxon>
    </lineage>
</organism>
<evidence type="ECO:0000256" key="3">
    <source>
        <dbReference type="SAM" id="SignalP"/>
    </source>
</evidence>
<accession>A0ABW0KY35</accession>
<dbReference type="RefSeq" id="WP_379779279.1">
    <property type="nucleotide sequence ID" value="NZ_JBHSMU010000003.1"/>
</dbReference>